<protein>
    <recommendedName>
        <fullName evidence="6">Major facilitator superfamily (MFS) profile domain-containing protein</fullName>
    </recommendedName>
</protein>
<dbReference type="GO" id="GO:0005886">
    <property type="term" value="C:plasma membrane"/>
    <property type="evidence" value="ECO:0007669"/>
    <property type="project" value="TreeGrafter"/>
</dbReference>
<feature type="transmembrane region" description="Helical" evidence="5">
    <location>
        <begin position="80"/>
        <end position="98"/>
    </location>
</feature>
<gene>
    <name evidence="7" type="ORF">DI544_11130</name>
</gene>
<evidence type="ECO:0000256" key="2">
    <source>
        <dbReference type="ARBA" id="ARBA00022692"/>
    </source>
</evidence>
<keyword evidence="4 5" id="KW-0472">Membrane</keyword>
<dbReference type="InterPro" id="IPR020846">
    <property type="entry name" value="MFS_dom"/>
</dbReference>
<name>A0A2W5R8K7_9SPHN</name>
<evidence type="ECO:0000259" key="6">
    <source>
        <dbReference type="PROSITE" id="PS50850"/>
    </source>
</evidence>
<keyword evidence="2 5" id="KW-0812">Transmembrane</keyword>
<accession>A0A2W5R8K7</accession>
<sequence length="448" mass="46532">MIDDFPLTPRYFGALAILSGALAFEMFDFVIVSFLLSALAPLWKLTFGQTAIILLAAGVGAMAGSAIAGPLTDRHGRRPLLIVGMTLCPLAAIAIGLIPEGAWIVFALLRLVLGLGYGIAGVAQFAMIVEMTPLRHRTLLASATMIPVAIGFLMAPAAMSLLYAAVGWRGLALLGGIPVIFALLVAVFIPESPRWLLSRGRRQEAIGAARRLFGVAPVAGTAPRRDTPAPTTRAGRLLDHPRELAFVIVAYGCNSTAIAGVLMWGPVLVGMVLGMPPQQVAGFFVIVGVCGLLGRVAFTILPPRIGRRRAGAVHMLGAAACLTLGTVFPYPPVLGIPLFLVAMAASAFFFDGGLANLQPHAAEIFPVDVAGRGMAASQVAVGAGKILGPLILALLAGTSNVIKPDATREALVPGFLTMAALFAVAGLAFLLIGSDADRTDRPSTPNAR</sequence>
<feature type="transmembrane region" description="Helical" evidence="5">
    <location>
        <begin position="12"/>
        <end position="40"/>
    </location>
</feature>
<feature type="transmembrane region" description="Helical" evidence="5">
    <location>
        <begin position="171"/>
        <end position="189"/>
    </location>
</feature>
<feature type="transmembrane region" description="Helical" evidence="5">
    <location>
        <begin position="279"/>
        <end position="298"/>
    </location>
</feature>
<evidence type="ECO:0000256" key="5">
    <source>
        <dbReference type="SAM" id="Phobius"/>
    </source>
</evidence>
<dbReference type="PANTHER" id="PTHR23508:SF10">
    <property type="entry name" value="CARBOXYLIC ACID TRANSPORTER PROTEIN HOMOLOG"/>
    <property type="match status" value="1"/>
</dbReference>
<feature type="transmembrane region" description="Helical" evidence="5">
    <location>
        <begin position="46"/>
        <end position="68"/>
    </location>
</feature>
<feature type="transmembrane region" description="Helical" evidence="5">
    <location>
        <begin position="139"/>
        <end position="165"/>
    </location>
</feature>
<evidence type="ECO:0000313" key="8">
    <source>
        <dbReference type="Proteomes" id="UP000249229"/>
    </source>
</evidence>
<dbReference type="InterPro" id="IPR036259">
    <property type="entry name" value="MFS_trans_sf"/>
</dbReference>
<dbReference type="PROSITE" id="PS50850">
    <property type="entry name" value="MFS"/>
    <property type="match status" value="1"/>
</dbReference>
<reference evidence="7 8" key="1">
    <citation type="submission" date="2017-08" db="EMBL/GenBank/DDBJ databases">
        <title>Infants hospitalized years apart are colonized by the same room-sourced microbial strains.</title>
        <authorList>
            <person name="Brooks B."/>
            <person name="Olm M.R."/>
            <person name="Firek B.A."/>
            <person name="Baker R."/>
            <person name="Thomas B.C."/>
            <person name="Morowitz M.J."/>
            <person name="Banfield J.F."/>
        </authorList>
    </citation>
    <scope>NUCLEOTIDE SEQUENCE [LARGE SCALE GENOMIC DNA]</scope>
    <source>
        <strain evidence="7">S2_005_001_R1_22</strain>
    </source>
</reference>
<evidence type="ECO:0000256" key="1">
    <source>
        <dbReference type="ARBA" id="ARBA00004141"/>
    </source>
</evidence>
<organism evidence="7 8">
    <name type="scientific">Sphingomonas taxi</name>
    <dbReference type="NCBI Taxonomy" id="1549858"/>
    <lineage>
        <taxon>Bacteria</taxon>
        <taxon>Pseudomonadati</taxon>
        <taxon>Pseudomonadota</taxon>
        <taxon>Alphaproteobacteria</taxon>
        <taxon>Sphingomonadales</taxon>
        <taxon>Sphingomonadaceae</taxon>
        <taxon>Sphingomonas</taxon>
    </lineage>
</organism>
<feature type="transmembrane region" description="Helical" evidence="5">
    <location>
        <begin position="410"/>
        <end position="432"/>
    </location>
</feature>
<dbReference type="EMBL" id="QFQI01000008">
    <property type="protein sequence ID" value="PZQ59670.1"/>
    <property type="molecule type" value="Genomic_DNA"/>
</dbReference>
<evidence type="ECO:0000256" key="4">
    <source>
        <dbReference type="ARBA" id="ARBA00023136"/>
    </source>
</evidence>
<dbReference type="AlphaFoldDB" id="A0A2W5R8K7"/>
<keyword evidence="3 5" id="KW-1133">Transmembrane helix</keyword>
<dbReference type="Gene3D" id="1.20.1250.20">
    <property type="entry name" value="MFS general substrate transporter like domains"/>
    <property type="match status" value="1"/>
</dbReference>
<evidence type="ECO:0000313" key="7">
    <source>
        <dbReference type="EMBL" id="PZQ59670.1"/>
    </source>
</evidence>
<feature type="transmembrane region" description="Helical" evidence="5">
    <location>
        <begin position="378"/>
        <end position="398"/>
    </location>
</feature>
<proteinExistence type="predicted"/>
<comment type="subcellular location">
    <subcellularLocation>
        <location evidence="1">Membrane</location>
        <topology evidence="1">Multi-pass membrane protein</topology>
    </subcellularLocation>
</comment>
<comment type="caution">
    <text evidence="7">The sequence shown here is derived from an EMBL/GenBank/DDBJ whole genome shotgun (WGS) entry which is preliminary data.</text>
</comment>
<dbReference type="Proteomes" id="UP000249229">
    <property type="component" value="Unassembled WGS sequence"/>
</dbReference>
<dbReference type="Pfam" id="PF00083">
    <property type="entry name" value="Sugar_tr"/>
    <property type="match status" value="1"/>
</dbReference>
<evidence type="ECO:0000256" key="3">
    <source>
        <dbReference type="ARBA" id="ARBA00022989"/>
    </source>
</evidence>
<feature type="domain" description="Major facilitator superfamily (MFS) profile" evidence="6">
    <location>
        <begin position="14"/>
        <end position="437"/>
    </location>
</feature>
<feature type="transmembrane region" description="Helical" evidence="5">
    <location>
        <begin position="104"/>
        <end position="127"/>
    </location>
</feature>
<dbReference type="PANTHER" id="PTHR23508">
    <property type="entry name" value="CARBOXYLIC ACID TRANSPORTER PROTEIN HOMOLOG"/>
    <property type="match status" value="1"/>
</dbReference>
<dbReference type="GO" id="GO:0046943">
    <property type="term" value="F:carboxylic acid transmembrane transporter activity"/>
    <property type="evidence" value="ECO:0007669"/>
    <property type="project" value="TreeGrafter"/>
</dbReference>
<feature type="transmembrane region" description="Helical" evidence="5">
    <location>
        <begin position="244"/>
        <end position="267"/>
    </location>
</feature>
<dbReference type="InterPro" id="IPR005828">
    <property type="entry name" value="MFS_sugar_transport-like"/>
</dbReference>
<dbReference type="SUPFAM" id="SSF103473">
    <property type="entry name" value="MFS general substrate transporter"/>
    <property type="match status" value="1"/>
</dbReference>